<proteinExistence type="predicted"/>
<dbReference type="Gene3D" id="3.40.190.100">
    <property type="entry name" value="Glycine betaine-binding periplasmic protein, domain 2"/>
    <property type="match status" value="1"/>
</dbReference>
<dbReference type="InterPro" id="IPR007210">
    <property type="entry name" value="ABC_Gly_betaine_transp_sub-bd"/>
</dbReference>
<protein>
    <submittedName>
        <fullName evidence="2">Glycine betaine ABC transporter substrate-binding protein</fullName>
    </submittedName>
</protein>
<dbReference type="EMBL" id="CP123587">
    <property type="protein sequence ID" value="WZK91493.1"/>
    <property type="molecule type" value="Genomic_DNA"/>
</dbReference>
<accession>A0ABZ2XZG2</accession>
<dbReference type="Pfam" id="PF04069">
    <property type="entry name" value="OpuAC"/>
    <property type="match status" value="1"/>
</dbReference>
<keyword evidence="3" id="KW-1185">Reference proteome</keyword>
<reference evidence="2 3" key="1">
    <citation type="submission" date="2023-04" db="EMBL/GenBank/DDBJ databases">
        <title>Complete genome sequence of Alisedimentitalea scapharcae.</title>
        <authorList>
            <person name="Rong J.-C."/>
            <person name="Yi M.-L."/>
            <person name="Zhao Q."/>
        </authorList>
    </citation>
    <scope>NUCLEOTIDE SEQUENCE [LARGE SCALE GENOMIC DNA]</scope>
    <source>
        <strain evidence="2 3">KCTC 42119</strain>
        <plasmid evidence="2 3">unnamed3</plasmid>
    </source>
</reference>
<dbReference type="SUPFAM" id="SSF53850">
    <property type="entry name" value="Periplasmic binding protein-like II"/>
    <property type="match status" value="1"/>
</dbReference>
<feature type="domain" description="ABC-type glycine betaine transport system substrate-binding" evidence="1">
    <location>
        <begin position="4"/>
        <end position="252"/>
    </location>
</feature>
<sequence>MSTPLVVGQIALSFHKAAAAVLCEMLTKTGQEVDVKEAPHEDMYAMQKAGDVDLVVSAWLPASHGTYIEPYADELLKLSVIYNPYCIWGISNRAPQHIRSVADLANPQVAALFRKRIQGIGPGAGISRFSRQMVRDYQLDRQGFHFENGTLDECTSAYLDAEAKGELAIVPLWHPQWLHGQSKLRELEDPLSLLGGRDDATLVLRKDAAHKLNAKGRALLDRMHLGNETVSQLDSEICCVGKTPRQAAVSWLGANPEQWSTWLAAS</sequence>
<dbReference type="RefSeq" id="WP_343211396.1">
    <property type="nucleotide sequence ID" value="NZ_CP123587.1"/>
</dbReference>
<gene>
    <name evidence="2" type="ORF">QEZ52_22975</name>
</gene>
<dbReference type="Proteomes" id="UP001623232">
    <property type="component" value="Plasmid unnamed3"/>
</dbReference>
<geneLocation type="plasmid" evidence="2 3">
    <name>unnamed3</name>
</geneLocation>
<evidence type="ECO:0000313" key="3">
    <source>
        <dbReference type="Proteomes" id="UP001623232"/>
    </source>
</evidence>
<evidence type="ECO:0000259" key="1">
    <source>
        <dbReference type="Pfam" id="PF04069"/>
    </source>
</evidence>
<organism evidence="2 3">
    <name type="scientific">Aliisedimentitalea scapharcae</name>
    <dbReference type="NCBI Taxonomy" id="1524259"/>
    <lineage>
        <taxon>Bacteria</taxon>
        <taxon>Pseudomonadati</taxon>
        <taxon>Pseudomonadota</taxon>
        <taxon>Alphaproteobacteria</taxon>
        <taxon>Rhodobacterales</taxon>
        <taxon>Roseobacteraceae</taxon>
        <taxon>Aliisedimentitalea</taxon>
    </lineage>
</organism>
<keyword evidence="2" id="KW-0614">Plasmid</keyword>
<dbReference type="Gene3D" id="3.40.190.10">
    <property type="entry name" value="Periplasmic binding protein-like II"/>
    <property type="match status" value="1"/>
</dbReference>
<evidence type="ECO:0000313" key="2">
    <source>
        <dbReference type="EMBL" id="WZK91493.1"/>
    </source>
</evidence>
<name>A0ABZ2XZG2_9RHOB</name>